<sequence length="365" mass="40723">MKEGLDVVTSKVQALTAKVKAKQFPTADGVSYLEAKHLLLVNYCQSLVYYLLRKAKGLSIEGHPVVRSLVEIRLFLEKIRPIDKKCGYRIDRLITSASTDGVKADMTEEVGGATQKSEDLLKCRPNPDMLVSKIPEMDTDDHGGIYRPPKIAPVTMEDKKSKLERDAERKTKHTLRRVRQSEYVKSLVDDLEGRPEEVKDSIGAGSESRELSKFAEKWQKREEQEEEIFNRAPITKAEKKKTKQLMRSNGLQGLTNDFYDEIKGLEFGDDGDEQNTTGFGSVRSMGRKHKKQRVVDVISKATSIVGEYDKANAILPSEIANRSSVPQAWSPPSVGHYKLNSDAATFVDDAIGLGGIVRDCCGMLC</sequence>
<protein>
    <submittedName>
        <fullName evidence="1">Uncharacterized protein</fullName>
    </submittedName>
</protein>
<dbReference type="PANTHER" id="PTHR13237">
    <property type="entry name" value="SOMETHING ABOUT SILENCING PROTEIN 10-RELATED"/>
    <property type="match status" value="1"/>
</dbReference>
<dbReference type="GO" id="GO:0032040">
    <property type="term" value="C:small-subunit processome"/>
    <property type="evidence" value="ECO:0007669"/>
    <property type="project" value="TreeGrafter"/>
</dbReference>
<reference evidence="1" key="1">
    <citation type="journal article" date="2017" name="Nature">
        <title>The genome of Chenopodium quinoa.</title>
        <authorList>
            <person name="Jarvis D.E."/>
            <person name="Ho Y.S."/>
            <person name="Lightfoot D.J."/>
            <person name="Schmoeckel S.M."/>
            <person name="Li B."/>
            <person name="Borm T.J.A."/>
            <person name="Ohyanagi H."/>
            <person name="Mineta K."/>
            <person name="Michell C.T."/>
            <person name="Saber N."/>
            <person name="Kharbatia N.M."/>
            <person name="Rupper R.R."/>
            <person name="Sharp A.R."/>
            <person name="Dally N."/>
            <person name="Boughton B.A."/>
            <person name="Woo Y.H."/>
            <person name="Gao G."/>
            <person name="Schijlen E.G.W.M."/>
            <person name="Guo X."/>
            <person name="Momin A.A."/>
            <person name="Negrao S."/>
            <person name="Al-Babili S."/>
            <person name="Gehring C."/>
            <person name="Roessner U."/>
            <person name="Jung C."/>
            <person name="Murphy K."/>
            <person name="Arold S.T."/>
            <person name="Gojobori T."/>
            <person name="van der Linden C.G."/>
            <person name="van Loo E.N."/>
            <person name="Jellen E.N."/>
            <person name="Maughan P.J."/>
            <person name="Tester M."/>
        </authorList>
    </citation>
    <scope>NUCLEOTIDE SEQUENCE [LARGE SCALE GENOMIC DNA]</scope>
    <source>
        <strain evidence="1">cv. PI 614886</strain>
    </source>
</reference>
<dbReference type="Proteomes" id="UP000596660">
    <property type="component" value="Unplaced"/>
</dbReference>
<dbReference type="Pfam" id="PF04000">
    <property type="entry name" value="Sas10_Utp3"/>
    <property type="match status" value="1"/>
</dbReference>
<dbReference type="OMA" id="PVHYNET"/>
<accession>A0A803LK70</accession>
<evidence type="ECO:0000313" key="1">
    <source>
        <dbReference type="EnsemblPlants" id="AUR62014367-RA:cds"/>
    </source>
</evidence>
<dbReference type="PANTHER" id="PTHR13237:SF9">
    <property type="entry name" value="NEUROGUIDIN"/>
    <property type="match status" value="1"/>
</dbReference>
<proteinExistence type="predicted"/>
<keyword evidence="2" id="KW-1185">Reference proteome</keyword>
<dbReference type="EnsemblPlants" id="AUR62014367-RA">
    <property type="protein sequence ID" value="AUR62014367-RA:cds"/>
    <property type="gene ID" value="AUR62014367"/>
</dbReference>
<dbReference type="InterPro" id="IPR007146">
    <property type="entry name" value="Sas10/Utp3/C1D"/>
</dbReference>
<organism evidence="1 2">
    <name type="scientific">Chenopodium quinoa</name>
    <name type="common">Quinoa</name>
    <dbReference type="NCBI Taxonomy" id="63459"/>
    <lineage>
        <taxon>Eukaryota</taxon>
        <taxon>Viridiplantae</taxon>
        <taxon>Streptophyta</taxon>
        <taxon>Embryophyta</taxon>
        <taxon>Tracheophyta</taxon>
        <taxon>Spermatophyta</taxon>
        <taxon>Magnoliopsida</taxon>
        <taxon>eudicotyledons</taxon>
        <taxon>Gunneridae</taxon>
        <taxon>Pentapetalae</taxon>
        <taxon>Caryophyllales</taxon>
        <taxon>Chenopodiaceae</taxon>
        <taxon>Chenopodioideae</taxon>
        <taxon>Atripliceae</taxon>
        <taxon>Chenopodium</taxon>
    </lineage>
</organism>
<dbReference type="GO" id="GO:0000462">
    <property type="term" value="P:maturation of SSU-rRNA from tricistronic rRNA transcript (SSU-rRNA, 5.8S rRNA, LSU-rRNA)"/>
    <property type="evidence" value="ECO:0007669"/>
    <property type="project" value="TreeGrafter"/>
</dbReference>
<dbReference type="Gramene" id="AUR62014367-RA">
    <property type="protein sequence ID" value="AUR62014367-RA:cds"/>
    <property type="gene ID" value="AUR62014367"/>
</dbReference>
<name>A0A803LK70_CHEQI</name>
<dbReference type="AlphaFoldDB" id="A0A803LK70"/>
<reference evidence="1" key="2">
    <citation type="submission" date="2021-03" db="UniProtKB">
        <authorList>
            <consortium name="EnsemblPlants"/>
        </authorList>
    </citation>
    <scope>IDENTIFICATION</scope>
</reference>
<evidence type="ECO:0000313" key="2">
    <source>
        <dbReference type="Proteomes" id="UP000596660"/>
    </source>
</evidence>